<evidence type="ECO:0000313" key="3">
    <source>
        <dbReference type="EMBL" id="CAB5223281.1"/>
    </source>
</evidence>
<sequence length="159" mass="16917">MQEAVSTVEREGDHLFRPGQSGNPNGRPKGVPNKVSKSIREAVLDAVQPGMCHPEGLRGWLVDRAQGGIEDRKIFAAVVSRVIPVEITGEGGGPVKIDLGWLTGRKIGGDIIDITPTTQTLADQAPARLPTDIQSEHLPSAAEVPVVKVPRARASKVKP</sequence>
<evidence type="ECO:0000259" key="2">
    <source>
        <dbReference type="Pfam" id="PF18932"/>
    </source>
</evidence>
<feature type="domain" description="DUF5681" evidence="2">
    <location>
        <begin position="14"/>
        <end position="42"/>
    </location>
</feature>
<name>A0A6J7WZ37_9CAUD</name>
<proteinExistence type="predicted"/>
<dbReference type="EMBL" id="LR798318">
    <property type="protein sequence ID" value="CAB5223281.1"/>
    <property type="molecule type" value="Genomic_DNA"/>
</dbReference>
<organism evidence="3">
    <name type="scientific">uncultured Caudovirales phage</name>
    <dbReference type="NCBI Taxonomy" id="2100421"/>
    <lineage>
        <taxon>Viruses</taxon>
        <taxon>Duplodnaviria</taxon>
        <taxon>Heunggongvirae</taxon>
        <taxon>Uroviricota</taxon>
        <taxon>Caudoviricetes</taxon>
        <taxon>Peduoviridae</taxon>
        <taxon>Maltschvirus</taxon>
        <taxon>Maltschvirus maltsch</taxon>
    </lineage>
</organism>
<gene>
    <name evidence="3" type="ORF">UFOVP381_21</name>
</gene>
<dbReference type="Pfam" id="PF18932">
    <property type="entry name" value="DUF5681"/>
    <property type="match status" value="1"/>
</dbReference>
<dbReference type="InterPro" id="IPR043736">
    <property type="entry name" value="DUF5681"/>
</dbReference>
<reference evidence="3" key="1">
    <citation type="submission" date="2020-05" db="EMBL/GenBank/DDBJ databases">
        <authorList>
            <person name="Chiriac C."/>
            <person name="Salcher M."/>
            <person name="Ghai R."/>
            <person name="Kavagutti S V."/>
        </authorList>
    </citation>
    <scope>NUCLEOTIDE SEQUENCE</scope>
</reference>
<evidence type="ECO:0000256" key="1">
    <source>
        <dbReference type="SAM" id="MobiDB-lite"/>
    </source>
</evidence>
<feature type="region of interest" description="Disordered" evidence="1">
    <location>
        <begin position="1"/>
        <end position="33"/>
    </location>
</feature>
<accession>A0A6J7WZ37</accession>
<protein>
    <recommendedName>
        <fullName evidence="2">DUF5681 domain-containing protein</fullName>
    </recommendedName>
</protein>